<proteinExistence type="predicted"/>
<reference evidence="1" key="1">
    <citation type="submission" date="2020-05" db="EMBL/GenBank/DDBJ databases">
        <authorList>
            <person name="Zhu T."/>
            <person name="Keshari N."/>
            <person name="Lu X."/>
        </authorList>
    </citation>
    <scope>NUCLEOTIDE SEQUENCE</scope>
    <source>
        <strain evidence="1">NK1-12</strain>
    </source>
</reference>
<dbReference type="RefSeq" id="WP_316430213.1">
    <property type="nucleotide sequence ID" value="NZ_CP053586.1"/>
</dbReference>
<accession>A0AA96WMV2</accession>
<dbReference type="EMBL" id="CP053586">
    <property type="protein sequence ID" value="WNZ24416.1"/>
    <property type="molecule type" value="Genomic_DNA"/>
</dbReference>
<protein>
    <submittedName>
        <fullName evidence="1">Uncharacterized protein</fullName>
    </submittedName>
</protein>
<sequence>MQQPTLEPEIIEHLNPVAARMMLAALPASIREAFERRAAEIDYPIEAVLEMALASFLDSEALSFSDCKPRY</sequence>
<dbReference type="AlphaFoldDB" id="A0AA96WMV2"/>
<gene>
    <name evidence="1" type="ORF">HJG54_17175</name>
</gene>
<name>A0AA96WMV2_9CYAN</name>
<organism evidence="1">
    <name type="scientific">Leptolyngbya sp. NK1-12</name>
    <dbReference type="NCBI Taxonomy" id="2547451"/>
    <lineage>
        <taxon>Bacteria</taxon>
        <taxon>Bacillati</taxon>
        <taxon>Cyanobacteriota</taxon>
        <taxon>Cyanophyceae</taxon>
        <taxon>Leptolyngbyales</taxon>
        <taxon>Leptolyngbyaceae</taxon>
        <taxon>Leptolyngbya group</taxon>
        <taxon>Leptolyngbya</taxon>
    </lineage>
</organism>
<evidence type="ECO:0000313" key="1">
    <source>
        <dbReference type="EMBL" id="WNZ24416.1"/>
    </source>
</evidence>